<dbReference type="SUPFAM" id="SSF53474">
    <property type="entry name" value="alpha/beta-Hydrolases"/>
    <property type="match status" value="1"/>
</dbReference>
<organism evidence="2 3">
    <name type="scientific">Kitasatospora gansuensis</name>
    <dbReference type="NCBI Taxonomy" id="258050"/>
    <lineage>
        <taxon>Bacteria</taxon>
        <taxon>Bacillati</taxon>
        <taxon>Actinomycetota</taxon>
        <taxon>Actinomycetes</taxon>
        <taxon>Kitasatosporales</taxon>
        <taxon>Streptomycetaceae</taxon>
        <taxon>Kitasatospora</taxon>
    </lineage>
</organism>
<gene>
    <name evidence="2" type="ORF">F4556_005237</name>
</gene>
<dbReference type="RefSeq" id="WP_184920241.1">
    <property type="nucleotide sequence ID" value="NZ_JACHJR010000001.1"/>
</dbReference>
<name>A0A7W7SGJ5_9ACTN</name>
<dbReference type="PANTHER" id="PTHR43433:SF5">
    <property type="entry name" value="AB HYDROLASE-1 DOMAIN-CONTAINING PROTEIN"/>
    <property type="match status" value="1"/>
</dbReference>
<dbReference type="EMBL" id="JACHJR010000001">
    <property type="protein sequence ID" value="MBB4949702.1"/>
    <property type="molecule type" value="Genomic_DNA"/>
</dbReference>
<dbReference type="Pfam" id="PF00561">
    <property type="entry name" value="Abhydrolase_1"/>
    <property type="match status" value="1"/>
</dbReference>
<reference evidence="2 3" key="1">
    <citation type="submission" date="2020-08" db="EMBL/GenBank/DDBJ databases">
        <title>Sequencing the genomes of 1000 actinobacteria strains.</title>
        <authorList>
            <person name="Klenk H.-P."/>
        </authorList>
    </citation>
    <scope>NUCLEOTIDE SEQUENCE [LARGE SCALE GENOMIC DNA]</scope>
    <source>
        <strain evidence="2 3">DSM 44786</strain>
    </source>
</reference>
<evidence type="ECO:0000313" key="3">
    <source>
        <dbReference type="Proteomes" id="UP000573327"/>
    </source>
</evidence>
<dbReference type="Gene3D" id="3.40.50.1820">
    <property type="entry name" value="alpha/beta hydrolase"/>
    <property type="match status" value="1"/>
</dbReference>
<comment type="caution">
    <text evidence="2">The sequence shown here is derived from an EMBL/GenBank/DDBJ whole genome shotgun (WGS) entry which is preliminary data.</text>
</comment>
<dbReference type="AlphaFoldDB" id="A0A7W7SGJ5"/>
<dbReference type="InterPro" id="IPR050471">
    <property type="entry name" value="AB_hydrolase"/>
</dbReference>
<dbReference type="Proteomes" id="UP000573327">
    <property type="component" value="Unassembled WGS sequence"/>
</dbReference>
<accession>A0A7W7SGJ5</accession>
<dbReference type="PANTHER" id="PTHR43433">
    <property type="entry name" value="HYDROLASE, ALPHA/BETA FOLD FAMILY PROTEIN"/>
    <property type="match status" value="1"/>
</dbReference>
<dbReference type="InterPro" id="IPR000073">
    <property type="entry name" value="AB_hydrolase_1"/>
</dbReference>
<sequence length="266" mass="27422">MTAHSADALSLTTTLTTTLATTVTGAGPGLVLAHGAGGSVADNFGPLIPVLARDHTVVGSDYPSTDEELSLDGLADAVVAAAVAAGVERFTVIGFSLGSAVAVRAATRHPDRVRGLVLAAGFARADNRFGLAMELWQEALGRGDRETFARFALSSGFGADFVNALPGEQLPGLVGQVAAGVPGGTRRQAELAARVDTTAELAALAVPVLVVNATRDLLVDPANSRELAAGIPGAEYVEIDAGHVFMAERPDEWETRVVTFLRERGL</sequence>
<feature type="domain" description="AB hydrolase-1" evidence="1">
    <location>
        <begin position="30"/>
        <end position="250"/>
    </location>
</feature>
<protein>
    <submittedName>
        <fullName evidence="2">Pimeloyl-ACP methyl ester carboxylesterase</fullName>
    </submittedName>
</protein>
<keyword evidence="3" id="KW-1185">Reference proteome</keyword>
<dbReference type="GO" id="GO:0003824">
    <property type="term" value="F:catalytic activity"/>
    <property type="evidence" value="ECO:0007669"/>
    <property type="project" value="UniProtKB-ARBA"/>
</dbReference>
<dbReference type="InterPro" id="IPR029058">
    <property type="entry name" value="AB_hydrolase_fold"/>
</dbReference>
<proteinExistence type="predicted"/>
<evidence type="ECO:0000259" key="1">
    <source>
        <dbReference type="Pfam" id="PF00561"/>
    </source>
</evidence>
<evidence type="ECO:0000313" key="2">
    <source>
        <dbReference type="EMBL" id="MBB4949702.1"/>
    </source>
</evidence>